<organism evidence="2 3">
    <name type="scientific">Sphingobacterium siyangense</name>
    <dbReference type="NCBI Taxonomy" id="459529"/>
    <lineage>
        <taxon>Bacteria</taxon>
        <taxon>Pseudomonadati</taxon>
        <taxon>Bacteroidota</taxon>
        <taxon>Sphingobacteriia</taxon>
        <taxon>Sphingobacteriales</taxon>
        <taxon>Sphingobacteriaceae</taxon>
        <taxon>Sphingobacterium</taxon>
    </lineage>
</organism>
<proteinExistence type="predicted"/>
<protein>
    <submittedName>
        <fullName evidence="2">Uncharacterized protein</fullName>
    </submittedName>
</protein>
<dbReference type="OrthoDB" id="768547at2"/>
<evidence type="ECO:0000313" key="2">
    <source>
        <dbReference type="EMBL" id="TWI15650.1"/>
    </source>
</evidence>
<feature type="compositionally biased region" description="Low complexity" evidence="1">
    <location>
        <begin position="107"/>
        <end position="120"/>
    </location>
</feature>
<reference evidence="2 3" key="1">
    <citation type="journal article" date="2015" name="Stand. Genomic Sci.">
        <title>Genomic Encyclopedia of Bacterial and Archaeal Type Strains, Phase III: the genomes of soil and plant-associated and newly described type strains.</title>
        <authorList>
            <person name="Whitman W.B."/>
            <person name="Woyke T."/>
            <person name="Klenk H.P."/>
            <person name="Zhou Y."/>
            <person name="Lilburn T.G."/>
            <person name="Beck B.J."/>
            <person name="De Vos P."/>
            <person name="Vandamme P."/>
            <person name="Eisen J.A."/>
            <person name="Garrity G."/>
            <person name="Hugenholtz P."/>
            <person name="Kyrpides N.C."/>
        </authorList>
    </citation>
    <scope>NUCLEOTIDE SEQUENCE [LARGE SCALE GENOMIC DNA]</scope>
    <source>
        <strain evidence="2 3">CGMCC 1.6855</strain>
    </source>
</reference>
<dbReference type="RefSeq" id="WP_145330612.1">
    <property type="nucleotide sequence ID" value="NZ_VLKR01000040.1"/>
</dbReference>
<name>A0A562M6Z8_9SPHI</name>
<dbReference type="EMBL" id="VLKR01000040">
    <property type="protein sequence ID" value="TWI15650.1"/>
    <property type="molecule type" value="Genomic_DNA"/>
</dbReference>
<evidence type="ECO:0000313" key="3">
    <source>
        <dbReference type="Proteomes" id="UP000315908"/>
    </source>
</evidence>
<dbReference type="Proteomes" id="UP000315908">
    <property type="component" value="Unassembled WGS sequence"/>
</dbReference>
<evidence type="ECO:0000256" key="1">
    <source>
        <dbReference type="SAM" id="MobiDB-lite"/>
    </source>
</evidence>
<comment type="caution">
    <text evidence="2">The sequence shown here is derived from an EMBL/GenBank/DDBJ whole genome shotgun (WGS) entry which is preliminary data.</text>
</comment>
<feature type="region of interest" description="Disordered" evidence="1">
    <location>
        <begin position="95"/>
        <end position="120"/>
    </location>
</feature>
<gene>
    <name evidence="2" type="ORF">IQ31_04933</name>
</gene>
<accession>A0A562M6Z8</accession>
<dbReference type="AlphaFoldDB" id="A0A562M6Z8"/>
<sequence>MAKSTPYKINPEKLKSTLLSIKARFESKSFRKMTDVSDMYSTGLKKALNMGHDSFVTKFLDPSKFTVEDILKLSDITGVDKNIIWEFITTQVEQERPKHNISDLLPSSNVENSDDSSNTI</sequence>